<evidence type="ECO:0000256" key="5">
    <source>
        <dbReference type="ARBA" id="ARBA00022989"/>
    </source>
</evidence>
<dbReference type="Gene3D" id="1.10.3720.10">
    <property type="entry name" value="MetI-like"/>
    <property type="match status" value="1"/>
</dbReference>
<dbReference type="InterPro" id="IPR000515">
    <property type="entry name" value="MetI-like"/>
</dbReference>
<feature type="transmembrane region" description="Helical" evidence="7">
    <location>
        <begin position="109"/>
        <end position="129"/>
    </location>
</feature>
<evidence type="ECO:0000256" key="6">
    <source>
        <dbReference type="ARBA" id="ARBA00023136"/>
    </source>
</evidence>
<dbReference type="PROSITE" id="PS50928">
    <property type="entry name" value="ABC_TM1"/>
    <property type="match status" value="1"/>
</dbReference>
<keyword evidence="6 7" id="KW-0472">Membrane</keyword>
<comment type="caution">
    <text evidence="9">The sequence shown here is derived from an EMBL/GenBank/DDBJ whole genome shotgun (WGS) entry which is preliminary data.</text>
</comment>
<keyword evidence="3" id="KW-1003">Cell membrane</keyword>
<evidence type="ECO:0000313" key="9">
    <source>
        <dbReference type="EMBL" id="MBG9986835.1"/>
    </source>
</evidence>
<proteinExistence type="inferred from homology"/>
<dbReference type="InterPro" id="IPR035906">
    <property type="entry name" value="MetI-like_sf"/>
</dbReference>
<dbReference type="InterPro" id="IPR051393">
    <property type="entry name" value="ABC_transporter_permease"/>
</dbReference>
<dbReference type="PANTHER" id="PTHR30193">
    <property type="entry name" value="ABC TRANSPORTER PERMEASE PROTEIN"/>
    <property type="match status" value="1"/>
</dbReference>
<feature type="domain" description="ABC transmembrane type-1" evidence="8">
    <location>
        <begin position="72"/>
        <end position="286"/>
    </location>
</feature>
<evidence type="ECO:0000256" key="2">
    <source>
        <dbReference type="ARBA" id="ARBA00022448"/>
    </source>
</evidence>
<gene>
    <name evidence="9" type="ORF">HZY91_07980</name>
</gene>
<evidence type="ECO:0000259" key="8">
    <source>
        <dbReference type="PROSITE" id="PS50928"/>
    </source>
</evidence>
<dbReference type="EMBL" id="JACBXQ010000004">
    <property type="protein sequence ID" value="MBG9986835.1"/>
    <property type="molecule type" value="Genomic_DNA"/>
</dbReference>
<comment type="subcellular location">
    <subcellularLocation>
        <location evidence="1 7">Cell membrane</location>
        <topology evidence="1 7">Multi-pass membrane protein</topology>
    </subcellularLocation>
</comment>
<feature type="transmembrane region" description="Helical" evidence="7">
    <location>
        <begin position="161"/>
        <end position="182"/>
    </location>
</feature>
<evidence type="ECO:0000256" key="7">
    <source>
        <dbReference type="RuleBase" id="RU363032"/>
    </source>
</evidence>
<evidence type="ECO:0000313" key="10">
    <source>
        <dbReference type="Proteomes" id="UP000721415"/>
    </source>
</evidence>
<keyword evidence="10" id="KW-1185">Reference proteome</keyword>
<dbReference type="SUPFAM" id="SSF160964">
    <property type="entry name" value="MalF N-terminal region-like"/>
    <property type="match status" value="1"/>
</dbReference>
<keyword evidence="5 7" id="KW-1133">Transmembrane helix</keyword>
<dbReference type="SUPFAM" id="SSF161098">
    <property type="entry name" value="MetI-like"/>
    <property type="match status" value="1"/>
</dbReference>
<dbReference type="RefSeq" id="WP_197115745.1">
    <property type="nucleotide sequence ID" value="NZ_JACBXQ010000004.1"/>
</dbReference>
<name>A0ABS0LTP3_9LACT</name>
<keyword evidence="4 7" id="KW-0812">Transmembrane</keyword>
<feature type="transmembrane region" description="Helical" evidence="7">
    <location>
        <begin position="12"/>
        <end position="33"/>
    </location>
</feature>
<feature type="transmembrane region" description="Helical" evidence="7">
    <location>
        <begin position="203"/>
        <end position="225"/>
    </location>
</feature>
<protein>
    <submittedName>
        <fullName evidence="9">Sugar ABC transporter permease</fullName>
    </submittedName>
</protein>
<evidence type="ECO:0000256" key="1">
    <source>
        <dbReference type="ARBA" id="ARBA00004651"/>
    </source>
</evidence>
<organism evidence="9 10">
    <name type="scientific">Facklamia lactis</name>
    <dbReference type="NCBI Taxonomy" id="2749967"/>
    <lineage>
        <taxon>Bacteria</taxon>
        <taxon>Bacillati</taxon>
        <taxon>Bacillota</taxon>
        <taxon>Bacilli</taxon>
        <taxon>Lactobacillales</taxon>
        <taxon>Aerococcaceae</taxon>
        <taxon>Facklamia</taxon>
    </lineage>
</organism>
<comment type="similarity">
    <text evidence="7">Belongs to the binding-protein-dependent transport system permease family.</text>
</comment>
<dbReference type="Pfam" id="PF00528">
    <property type="entry name" value="BPD_transp_1"/>
    <property type="match status" value="1"/>
</dbReference>
<feature type="transmembrane region" description="Helical" evidence="7">
    <location>
        <begin position="265"/>
        <end position="288"/>
    </location>
</feature>
<dbReference type="Proteomes" id="UP000721415">
    <property type="component" value="Unassembled WGS sequence"/>
</dbReference>
<accession>A0ABS0LTP3</accession>
<evidence type="ECO:0000256" key="3">
    <source>
        <dbReference type="ARBA" id="ARBA00022475"/>
    </source>
</evidence>
<reference evidence="9 10" key="1">
    <citation type="submission" date="2020-07" db="EMBL/GenBank/DDBJ databases">
        <title>Facklamia lactis sp. nov., isolated from raw milk.</title>
        <authorList>
            <person name="Doll E.V."/>
            <person name="Huptas C."/>
            <person name="Staib L."/>
            <person name="Wenning M."/>
            <person name="Scherer S."/>
        </authorList>
    </citation>
    <scope>NUCLEOTIDE SEQUENCE [LARGE SCALE GENOMIC DNA]</scope>
    <source>
        <strain evidence="9 10">DSM 111018</strain>
    </source>
</reference>
<dbReference type="CDD" id="cd06261">
    <property type="entry name" value="TM_PBP2"/>
    <property type="match status" value="1"/>
</dbReference>
<feature type="transmembrane region" description="Helical" evidence="7">
    <location>
        <begin position="77"/>
        <end position="97"/>
    </location>
</feature>
<dbReference type="PANTHER" id="PTHR30193:SF37">
    <property type="entry name" value="INNER MEMBRANE ABC TRANSPORTER PERMEASE PROTEIN YCJO"/>
    <property type="match status" value="1"/>
</dbReference>
<evidence type="ECO:0000256" key="4">
    <source>
        <dbReference type="ARBA" id="ARBA00022692"/>
    </source>
</evidence>
<sequence>MNKKATFYSTIQAFLYLLPMLIIISIFTIYPIFKSIDMSFYTDYNIFTGEVAERGIENYQTLFQDAQFYQSLRNTSLYVACVVPLSIAISLMIAMMLNQIPFLKSIFRTIYFLPFVTSTVAISIVWSWLCHSNYGLINYFLAWFGVEGINWLNSSSMAMPAIIIMAIWKGLGFNILLLLVGLGNIDDTYYKAAKIDGANGIQVFTQITLPLLRPTLFLLTVVSVINGFKVFDEVFALFNGRPGPAGSATTLVYYLYRKFYEQYDYGTAAATGMVLFGIVLILTIIQYLGNRYFEKRGG</sequence>
<keyword evidence="2 7" id="KW-0813">Transport</keyword>